<dbReference type="InterPro" id="IPR041492">
    <property type="entry name" value="HAD_2"/>
</dbReference>
<dbReference type="PATRIC" id="fig|1203610.3.peg.2102"/>
<evidence type="ECO:0000313" key="5">
    <source>
        <dbReference type="EMBL" id="KKB57328.1"/>
    </source>
</evidence>
<dbReference type="GO" id="GO:0008967">
    <property type="term" value="F:phosphoglycolate phosphatase activity"/>
    <property type="evidence" value="ECO:0007669"/>
    <property type="project" value="UniProtKB-EC"/>
</dbReference>
<evidence type="ECO:0000256" key="4">
    <source>
        <dbReference type="ARBA" id="ARBA00013078"/>
    </source>
</evidence>
<reference evidence="5 6" key="1">
    <citation type="submission" date="2013-04" db="EMBL/GenBank/DDBJ databases">
        <title>The Genome Sequence of Parabacteroides gordonii DSM 23371.</title>
        <authorList>
            <consortium name="The Broad Institute Genomics Platform"/>
            <person name="Earl A."/>
            <person name="Ward D."/>
            <person name="Feldgarden M."/>
            <person name="Gevers D."/>
            <person name="Martens E."/>
            <person name="Sakamoto M."/>
            <person name="Benno Y."/>
            <person name="Suzuki N."/>
            <person name="Matsunaga N."/>
            <person name="Koshihara K."/>
            <person name="Seki M."/>
            <person name="Komiya H."/>
            <person name="Walker B."/>
            <person name="Young S."/>
            <person name="Zeng Q."/>
            <person name="Gargeya S."/>
            <person name="Fitzgerald M."/>
            <person name="Haas B."/>
            <person name="Abouelleil A."/>
            <person name="Allen A.W."/>
            <person name="Alvarado L."/>
            <person name="Arachchi H.M."/>
            <person name="Berlin A.M."/>
            <person name="Chapman S.B."/>
            <person name="Gainer-Dewar J."/>
            <person name="Goldberg J."/>
            <person name="Griggs A."/>
            <person name="Gujja S."/>
            <person name="Hansen M."/>
            <person name="Howarth C."/>
            <person name="Imamovic A."/>
            <person name="Ireland A."/>
            <person name="Larimer J."/>
            <person name="McCowan C."/>
            <person name="Murphy C."/>
            <person name="Pearson M."/>
            <person name="Poon T.W."/>
            <person name="Priest M."/>
            <person name="Roberts A."/>
            <person name="Saif S."/>
            <person name="Shea T."/>
            <person name="Sisk P."/>
            <person name="Sykes S."/>
            <person name="Wortman J."/>
            <person name="Nusbaum C."/>
            <person name="Birren B."/>
        </authorList>
    </citation>
    <scope>NUCLEOTIDE SEQUENCE [LARGE SCALE GENOMIC DNA]</scope>
    <source>
        <strain evidence="5 6">MS-1</strain>
    </source>
</reference>
<evidence type="ECO:0000256" key="1">
    <source>
        <dbReference type="ARBA" id="ARBA00000830"/>
    </source>
</evidence>
<dbReference type="Proteomes" id="UP000033035">
    <property type="component" value="Unassembled WGS sequence"/>
</dbReference>
<dbReference type="AlphaFoldDB" id="A0A0F5JHU9"/>
<comment type="pathway">
    <text evidence="2">Organic acid metabolism; glycolate biosynthesis; glycolate from 2-phosphoglycolate: step 1/1.</text>
</comment>
<dbReference type="InterPro" id="IPR023214">
    <property type="entry name" value="HAD_sf"/>
</dbReference>
<dbReference type="SUPFAM" id="SSF56784">
    <property type="entry name" value="HAD-like"/>
    <property type="match status" value="1"/>
</dbReference>
<dbReference type="GO" id="GO:0006281">
    <property type="term" value="P:DNA repair"/>
    <property type="evidence" value="ECO:0007669"/>
    <property type="project" value="TreeGrafter"/>
</dbReference>
<protein>
    <recommendedName>
        <fullName evidence="4">phosphoglycolate phosphatase</fullName>
        <ecNumber evidence="4">3.1.3.18</ecNumber>
    </recommendedName>
</protein>
<dbReference type="InterPro" id="IPR036412">
    <property type="entry name" value="HAD-like_sf"/>
</dbReference>
<dbReference type="GO" id="GO:0005829">
    <property type="term" value="C:cytosol"/>
    <property type="evidence" value="ECO:0007669"/>
    <property type="project" value="TreeGrafter"/>
</dbReference>
<dbReference type="RefSeq" id="WP_028730250.1">
    <property type="nucleotide sequence ID" value="NZ_KE386765.1"/>
</dbReference>
<comment type="catalytic activity">
    <reaction evidence="1">
        <text>2-phosphoglycolate + H2O = glycolate + phosphate</text>
        <dbReference type="Rhea" id="RHEA:14369"/>
        <dbReference type="ChEBI" id="CHEBI:15377"/>
        <dbReference type="ChEBI" id="CHEBI:29805"/>
        <dbReference type="ChEBI" id="CHEBI:43474"/>
        <dbReference type="ChEBI" id="CHEBI:58033"/>
        <dbReference type="EC" id="3.1.3.18"/>
    </reaction>
</comment>
<dbReference type="PANTHER" id="PTHR43434:SF1">
    <property type="entry name" value="PHOSPHOGLYCOLATE PHOSPHATASE"/>
    <property type="match status" value="1"/>
</dbReference>
<dbReference type="HOGENOM" id="CLU_045011_19_2_10"/>
<gene>
    <name evidence="5" type="ORF">HMPREF1536_02050</name>
</gene>
<dbReference type="Gene3D" id="1.10.150.240">
    <property type="entry name" value="Putative phosphatase, domain 2"/>
    <property type="match status" value="1"/>
</dbReference>
<dbReference type="EMBL" id="AQHW01000013">
    <property type="protein sequence ID" value="KKB57328.1"/>
    <property type="molecule type" value="Genomic_DNA"/>
</dbReference>
<dbReference type="SFLD" id="SFLDS00003">
    <property type="entry name" value="Haloacid_Dehalogenase"/>
    <property type="match status" value="1"/>
</dbReference>
<dbReference type="STRING" id="1203610.HMPREF1536_02050"/>
<dbReference type="InterPro" id="IPR050155">
    <property type="entry name" value="HAD-like_hydrolase_sf"/>
</dbReference>
<dbReference type="PANTHER" id="PTHR43434">
    <property type="entry name" value="PHOSPHOGLYCOLATE PHOSPHATASE"/>
    <property type="match status" value="1"/>
</dbReference>
<sequence>MNLSGIDTLIWDWNGTLLDDVDVNVRVINEMLLKRDLPQLDLNTYKELFCFPVKQFHRQIGIDFEKESIEEVSAEYMERYKSYEKEIKLHMDVPFILDTVNSLGINQYILSAAGKNDLLRMLDHFRLTGKFKGIYGSGDICATGKVGIGQKLLKDNFLNPDKALIIGDTLHDAEVANALGVNCVLYAGGHNSHNLLIEKAEVITDLKDIIQE</sequence>
<evidence type="ECO:0000256" key="3">
    <source>
        <dbReference type="ARBA" id="ARBA00006171"/>
    </source>
</evidence>
<dbReference type="Pfam" id="PF13419">
    <property type="entry name" value="HAD_2"/>
    <property type="match status" value="1"/>
</dbReference>
<comment type="caution">
    <text evidence="5">The sequence shown here is derived from an EMBL/GenBank/DDBJ whole genome shotgun (WGS) entry which is preliminary data.</text>
</comment>
<comment type="similarity">
    <text evidence="3">Belongs to the HAD-like hydrolase superfamily. CbbY/CbbZ/Gph/YieH family.</text>
</comment>
<proteinExistence type="inferred from homology"/>
<organism evidence="5 6">
    <name type="scientific">Parabacteroides gordonii MS-1 = DSM 23371</name>
    <dbReference type="NCBI Taxonomy" id="1203610"/>
    <lineage>
        <taxon>Bacteria</taxon>
        <taxon>Pseudomonadati</taxon>
        <taxon>Bacteroidota</taxon>
        <taxon>Bacteroidia</taxon>
        <taxon>Bacteroidales</taxon>
        <taxon>Tannerellaceae</taxon>
        <taxon>Parabacteroides</taxon>
    </lineage>
</organism>
<dbReference type="SFLD" id="SFLDG01129">
    <property type="entry name" value="C1.5:_HAD__Beta-PGM__Phosphata"/>
    <property type="match status" value="1"/>
</dbReference>
<dbReference type="InterPro" id="IPR023198">
    <property type="entry name" value="PGP-like_dom2"/>
</dbReference>
<dbReference type="Gene3D" id="3.40.50.1000">
    <property type="entry name" value="HAD superfamily/HAD-like"/>
    <property type="match status" value="1"/>
</dbReference>
<name>A0A0F5JHU9_9BACT</name>
<accession>A0A0F5JHU9</accession>
<evidence type="ECO:0000313" key="6">
    <source>
        <dbReference type="Proteomes" id="UP000033035"/>
    </source>
</evidence>
<dbReference type="EC" id="3.1.3.18" evidence="4"/>
<keyword evidence="6" id="KW-1185">Reference proteome</keyword>
<evidence type="ECO:0000256" key="2">
    <source>
        <dbReference type="ARBA" id="ARBA00004818"/>
    </source>
</evidence>